<dbReference type="AlphaFoldDB" id="A0A517QSQ1"/>
<keyword evidence="3" id="KW-0808">Transferase</keyword>
<dbReference type="GO" id="GO:0016757">
    <property type="term" value="F:glycosyltransferase activity"/>
    <property type="evidence" value="ECO:0007669"/>
    <property type="project" value="UniProtKB-KW"/>
</dbReference>
<evidence type="ECO:0000313" key="4">
    <source>
        <dbReference type="Proteomes" id="UP000315724"/>
    </source>
</evidence>
<dbReference type="InterPro" id="IPR001296">
    <property type="entry name" value="Glyco_trans_1"/>
</dbReference>
<evidence type="ECO:0000313" key="3">
    <source>
        <dbReference type="EMBL" id="QDT34649.1"/>
    </source>
</evidence>
<dbReference type="OrthoDB" id="232381at2"/>
<gene>
    <name evidence="3" type="primary">epsD_3</name>
    <name evidence="3" type="ORF">Mal48_39170</name>
</gene>
<dbReference type="Pfam" id="PF13439">
    <property type="entry name" value="Glyco_transf_4"/>
    <property type="match status" value="1"/>
</dbReference>
<name>A0A517QSQ1_9PLAN</name>
<dbReference type="EC" id="2.4.-.-" evidence="3"/>
<dbReference type="EMBL" id="CP036267">
    <property type="protein sequence ID" value="QDT34649.1"/>
    <property type="molecule type" value="Genomic_DNA"/>
</dbReference>
<protein>
    <submittedName>
        <fullName evidence="3">Glycosyltransferase EpsD</fullName>
        <ecNumber evidence="3">2.4.-.-</ecNumber>
    </submittedName>
</protein>
<dbReference type="Proteomes" id="UP000315724">
    <property type="component" value="Chromosome"/>
</dbReference>
<dbReference type="SUPFAM" id="SSF53756">
    <property type="entry name" value="UDP-Glycosyltransferase/glycogen phosphorylase"/>
    <property type="match status" value="1"/>
</dbReference>
<dbReference type="InterPro" id="IPR047691">
    <property type="entry name" value="PelF-like"/>
</dbReference>
<dbReference type="PANTHER" id="PTHR12526">
    <property type="entry name" value="GLYCOSYLTRANSFERASE"/>
    <property type="match status" value="1"/>
</dbReference>
<dbReference type="Pfam" id="PF00534">
    <property type="entry name" value="Glycos_transf_1"/>
    <property type="match status" value="1"/>
</dbReference>
<keyword evidence="4" id="KW-1185">Reference proteome</keyword>
<dbReference type="NCBIfam" id="NF038011">
    <property type="entry name" value="PelF"/>
    <property type="match status" value="1"/>
</dbReference>
<feature type="domain" description="Glycosyl transferase family 1" evidence="1">
    <location>
        <begin position="184"/>
        <end position="350"/>
    </location>
</feature>
<dbReference type="Gene3D" id="3.40.50.2000">
    <property type="entry name" value="Glycogen Phosphorylase B"/>
    <property type="match status" value="2"/>
</dbReference>
<accession>A0A517QSQ1</accession>
<dbReference type="RefSeq" id="WP_145202922.1">
    <property type="nucleotide sequence ID" value="NZ_CP036267.1"/>
</dbReference>
<dbReference type="PANTHER" id="PTHR12526:SF630">
    <property type="entry name" value="GLYCOSYLTRANSFERASE"/>
    <property type="match status" value="1"/>
</dbReference>
<proteinExistence type="predicted"/>
<evidence type="ECO:0000259" key="1">
    <source>
        <dbReference type="Pfam" id="PF00534"/>
    </source>
</evidence>
<evidence type="ECO:0000259" key="2">
    <source>
        <dbReference type="Pfam" id="PF13439"/>
    </source>
</evidence>
<dbReference type="InterPro" id="IPR028098">
    <property type="entry name" value="Glyco_trans_4-like_N"/>
</dbReference>
<keyword evidence="3" id="KW-0328">Glycosyltransferase</keyword>
<dbReference type="KEGG" id="tpol:Mal48_39170"/>
<reference evidence="3 4" key="1">
    <citation type="submission" date="2019-02" db="EMBL/GenBank/DDBJ databases">
        <title>Deep-cultivation of Planctomycetes and their phenomic and genomic characterization uncovers novel biology.</title>
        <authorList>
            <person name="Wiegand S."/>
            <person name="Jogler M."/>
            <person name="Boedeker C."/>
            <person name="Pinto D."/>
            <person name="Vollmers J."/>
            <person name="Rivas-Marin E."/>
            <person name="Kohn T."/>
            <person name="Peeters S.H."/>
            <person name="Heuer A."/>
            <person name="Rast P."/>
            <person name="Oberbeckmann S."/>
            <person name="Bunk B."/>
            <person name="Jeske O."/>
            <person name="Meyerdierks A."/>
            <person name="Storesund J.E."/>
            <person name="Kallscheuer N."/>
            <person name="Luecker S."/>
            <person name="Lage O.M."/>
            <person name="Pohl T."/>
            <person name="Merkel B.J."/>
            <person name="Hornburger P."/>
            <person name="Mueller R.-W."/>
            <person name="Bruemmer F."/>
            <person name="Labrenz M."/>
            <person name="Spormann A.M."/>
            <person name="Op den Camp H."/>
            <person name="Overmann J."/>
            <person name="Amann R."/>
            <person name="Jetten M.S.M."/>
            <person name="Mascher T."/>
            <person name="Medema M.H."/>
            <person name="Devos D.P."/>
            <person name="Kaster A.-K."/>
            <person name="Ovreas L."/>
            <person name="Rohde M."/>
            <person name="Galperin M.Y."/>
            <person name="Jogler C."/>
        </authorList>
    </citation>
    <scope>NUCLEOTIDE SEQUENCE [LARGE SCALE GENOMIC DNA]</scope>
    <source>
        <strain evidence="3 4">Mal48</strain>
    </source>
</reference>
<feature type="domain" description="Glycosyltransferase subfamily 4-like N-terminal" evidence="2">
    <location>
        <begin position="16"/>
        <end position="173"/>
    </location>
</feature>
<sequence length="377" mass="41852">MSPKITIVQLLHSMTVGGAEVLAAGLARRLGDRYRFVFVCLDSVGELGEQLRDEGFPLVVLHRGTGIDWTCSRALKEELKSQEATIVHAHQYTPFFYALTTGISGRRPPILFTEHGRFFPDLPNRKHAIFNRLLMRKNDRIVGVGEAVRKALVDNEGIPENRTQVIYNGIDLTKFEATDASARSRIRNELAIGENDFVVSLVGRLNDLKDHSTAIRTARRVAEQLPNFRMLFVGEGEERTKIEAEIREAQLEQTITLLGTRHDIPEILQASDVCFLSSLSEGIPLTLIEGMAAGLPVVATDVGGNSEVVIQDKTGYLAPSGDDETLASYLITLGKDPALRSRLGESGRQRARQHFSEIENHRRYQELYDAMSGIAST</sequence>
<organism evidence="3 4">
    <name type="scientific">Thalassoglobus polymorphus</name>
    <dbReference type="NCBI Taxonomy" id="2527994"/>
    <lineage>
        <taxon>Bacteria</taxon>
        <taxon>Pseudomonadati</taxon>
        <taxon>Planctomycetota</taxon>
        <taxon>Planctomycetia</taxon>
        <taxon>Planctomycetales</taxon>
        <taxon>Planctomycetaceae</taxon>
        <taxon>Thalassoglobus</taxon>
    </lineage>
</organism>